<dbReference type="GO" id="GO:0005902">
    <property type="term" value="C:microvillus"/>
    <property type="evidence" value="ECO:0007669"/>
    <property type="project" value="UniProtKB-SubCell"/>
</dbReference>
<evidence type="ECO:0000256" key="7">
    <source>
        <dbReference type="ARBA" id="ARBA00022553"/>
    </source>
</evidence>
<reference evidence="29" key="1">
    <citation type="submission" date="2025-08" db="UniProtKB">
        <authorList>
            <consortium name="RefSeq"/>
        </authorList>
    </citation>
    <scope>IDENTIFICATION</scope>
    <source>
        <strain evidence="29">Wakin</strain>
        <tissue evidence="29">Muscle</tissue>
    </source>
</reference>
<sequence length="411" mass="45048">MWTLLLVVFVSGSPALLQAAPVQGSSGRCSFAGVSLFEGTSRYSFTFQQALELCQRFDYKLATQEQVNDAYKKGLRTCRYGWIDGQHVMFLPHVNGPNCDSSSTEITIHPETAGYLSDVYCFNPAAASLNCEDTGKSNSEDLTNGNTATANKKSHEDILTEVETEGFIVDVEQIMGRVKRETSVLNDMEVPMKPSIVPALEETPTSMPRFVKSSSPVTSRVLFFDTEGSGSASDNDPLIKDPEHIQLTTTTIATDATQSTDKANDIKEPPILPNKSRNIGFSNIDVPSEVPHIGQVMKHEPSNVPSEVPQSGQVKNDGPSTWLIIVAFCVAVGVVVCILVAIAMRDKLFGQRQSRNLTTEVHSKDCSKSEKLPLSEKEQEIVALMSVAKLKNGHIEDIAPCLEEREKEYLM</sequence>
<keyword evidence="16" id="KW-0325">Glycoprotein</keyword>
<feature type="chain" id="PRO_5027759037" description="CD44 antigen" evidence="26">
    <location>
        <begin position="20"/>
        <end position="411"/>
    </location>
</feature>
<evidence type="ECO:0000256" key="6">
    <source>
        <dbReference type="ARBA" id="ARBA00022525"/>
    </source>
</evidence>
<feature type="signal peptide" evidence="26">
    <location>
        <begin position="1"/>
        <end position="19"/>
    </location>
</feature>
<evidence type="ECO:0000256" key="3">
    <source>
        <dbReference type="ARBA" id="ARBA00004613"/>
    </source>
</evidence>
<evidence type="ECO:0000256" key="13">
    <source>
        <dbReference type="ARBA" id="ARBA00023136"/>
    </source>
</evidence>
<evidence type="ECO:0000256" key="22">
    <source>
        <dbReference type="ARBA" id="ARBA00032514"/>
    </source>
</evidence>
<evidence type="ECO:0000256" key="2">
    <source>
        <dbReference type="ARBA" id="ARBA00004251"/>
    </source>
</evidence>
<evidence type="ECO:0000256" key="8">
    <source>
        <dbReference type="ARBA" id="ARBA00022692"/>
    </source>
</evidence>
<dbReference type="PANTHER" id="PTHR10225:SF6">
    <property type="entry name" value="CD44 ANTIGEN"/>
    <property type="match status" value="1"/>
</dbReference>
<dbReference type="GO" id="GO:0005576">
    <property type="term" value="C:extracellular region"/>
    <property type="evidence" value="ECO:0007669"/>
    <property type="project" value="UniProtKB-SubCell"/>
</dbReference>
<dbReference type="PANTHER" id="PTHR10225">
    <property type="entry name" value="HYALURONAN RECEPTOR"/>
    <property type="match status" value="1"/>
</dbReference>
<evidence type="ECO:0000256" key="5">
    <source>
        <dbReference type="ARBA" id="ARBA00022475"/>
    </source>
</evidence>
<dbReference type="SUPFAM" id="SSF56436">
    <property type="entry name" value="C-type lectin-like"/>
    <property type="match status" value="1"/>
</dbReference>
<dbReference type="PRINTS" id="PR00658">
    <property type="entry name" value="CD44"/>
</dbReference>
<dbReference type="GO" id="GO:0035692">
    <property type="term" value="C:macrophage migration inhibitory factor receptor complex"/>
    <property type="evidence" value="ECO:0007669"/>
    <property type="project" value="TreeGrafter"/>
</dbReference>
<dbReference type="RefSeq" id="XP_026070774.1">
    <property type="nucleotide sequence ID" value="XM_026214989.1"/>
</dbReference>
<dbReference type="Pfam" id="PF00193">
    <property type="entry name" value="Xlink"/>
    <property type="match status" value="1"/>
</dbReference>
<keyword evidence="6" id="KW-0964">Secreted</keyword>
<keyword evidence="14 24" id="KW-1015">Disulfide bond</keyword>
<evidence type="ECO:0000256" key="23">
    <source>
        <dbReference type="ARBA" id="ARBA00032917"/>
    </source>
</evidence>
<dbReference type="InterPro" id="IPR016187">
    <property type="entry name" value="CTDL_fold"/>
</dbReference>
<keyword evidence="10" id="KW-0130">Cell adhesion</keyword>
<evidence type="ECO:0000256" key="26">
    <source>
        <dbReference type="SAM" id="SignalP"/>
    </source>
</evidence>
<keyword evidence="12 25" id="KW-1133">Transmembrane helix</keyword>
<dbReference type="GO" id="GO:0006954">
    <property type="term" value="P:inflammatory response"/>
    <property type="evidence" value="ECO:0007669"/>
    <property type="project" value="TreeGrafter"/>
</dbReference>
<feature type="transmembrane region" description="Helical" evidence="25">
    <location>
        <begin position="322"/>
        <end position="344"/>
    </location>
</feature>
<dbReference type="InterPro" id="IPR000538">
    <property type="entry name" value="Link_dom"/>
</dbReference>
<evidence type="ECO:0000259" key="27">
    <source>
        <dbReference type="PROSITE" id="PS50963"/>
    </source>
</evidence>
<dbReference type="InterPro" id="IPR043210">
    <property type="entry name" value="CD44_antigen-like"/>
</dbReference>
<dbReference type="GO" id="GO:0005540">
    <property type="term" value="F:hyaluronic acid binding"/>
    <property type="evidence" value="ECO:0007669"/>
    <property type="project" value="InterPro"/>
</dbReference>
<protein>
    <recommendedName>
        <fullName evidence="4">CD44 antigen</fullName>
    </recommendedName>
    <alternativeName>
        <fullName evidence="22">GP90 lymphocyte homing/adhesion receptor</fullName>
    </alternativeName>
    <alternativeName>
        <fullName evidence="21">HUTCH-I</fullName>
    </alternativeName>
    <alternativeName>
        <fullName evidence="23">Hermes antigen</fullName>
    </alternativeName>
    <alternativeName>
        <fullName evidence="20">Hyaluronate receptor</fullName>
    </alternativeName>
    <alternativeName>
        <fullName evidence="18">Phagocytic glycoprotein 1</fullName>
    </alternativeName>
    <alternativeName>
        <fullName evidence="19">Phagocytic glycoprotein I</fullName>
    </alternativeName>
</protein>
<evidence type="ECO:0000256" key="4">
    <source>
        <dbReference type="ARBA" id="ARBA00020474"/>
    </source>
</evidence>
<dbReference type="AlphaFoldDB" id="A0A6P6KEM4"/>
<dbReference type="GO" id="GO:0004896">
    <property type="term" value="F:cytokine receptor activity"/>
    <property type="evidence" value="ECO:0007669"/>
    <property type="project" value="TreeGrafter"/>
</dbReference>
<evidence type="ECO:0000256" key="9">
    <source>
        <dbReference type="ARBA" id="ARBA00022729"/>
    </source>
</evidence>
<keyword evidence="17" id="KW-0966">Cell projection</keyword>
<keyword evidence="28" id="KW-1185">Reference proteome</keyword>
<evidence type="ECO:0000313" key="28">
    <source>
        <dbReference type="Proteomes" id="UP000515129"/>
    </source>
</evidence>
<name>A0A6P6KEM4_CARAU</name>
<evidence type="ECO:0000256" key="24">
    <source>
        <dbReference type="PROSITE-ProRule" id="PRU00323"/>
    </source>
</evidence>
<feature type="disulfide bond" evidence="24">
    <location>
        <begin position="78"/>
        <end position="99"/>
    </location>
</feature>
<dbReference type="Gene3D" id="3.10.100.10">
    <property type="entry name" value="Mannose-Binding Protein A, subunit A"/>
    <property type="match status" value="1"/>
</dbReference>
<dbReference type="InterPro" id="IPR001231">
    <property type="entry name" value="CD44_antigen"/>
</dbReference>
<evidence type="ECO:0000256" key="14">
    <source>
        <dbReference type="ARBA" id="ARBA00023157"/>
    </source>
</evidence>
<keyword evidence="9 26" id="KW-0732">Signal</keyword>
<organism evidence="28 29">
    <name type="scientific">Carassius auratus</name>
    <name type="common">Goldfish</name>
    <dbReference type="NCBI Taxonomy" id="7957"/>
    <lineage>
        <taxon>Eukaryota</taxon>
        <taxon>Metazoa</taxon>
        <taxon>Chordata</taxon>
        <taxon>Craniata</taxon>
        <taxon>Vertebrata</taxon>
        <taxon>Euteleostomi</taxon>
        <taxon>Actinopterygii</taxon>
        <taxon>Neopterygii</taxon>
        <taxon>Teleostei</taxon>
        <taxon>Ostariophysi</taxon>
        <taxon>Cypriniformes</taxon>
        <taxon>Cyprinidae</taxon>
        <taxon>Cyprininae</taxon>
        <taxon>Carassius</taxon>
    </lineage>
</organism>
<evidence type="ECO:0000256" key="17">
    <source>
        <dbReference type="ARBA" id="ARBA00023273"/>
    </source>
</evidence>
<keyword evidence="5" id="KW-1003">Cell membrane</keyword>
<evidence type="ECO:0000256" key="25">
    <source>
        <dbReference type="SAM" id="Phobius"/>
    </source>
</evidence>
<dbReference type="Proteomes" id="UP000515129">
    <property type="component" value="Chromosome 32"/>
</dbReference>
<dbReference type="OrthoDB" id="8952307at2759"/>
<keyword evidence="11" id="KW-0654">Proteoglycan</keyword>
<evidence type="ECO:0000256" key="12">
    <source>
        <dbReference type="ARBA" id="ARBA00022989"/>
    </source>
</evidence>
<evidence type="ECO:0000256" key="21">
    <source>
        <dbReference type="ARBA" id="ARBA00031823"/>
    </source>
</evidence>
<comment type="caution">
    <text evidence="24">Lacks conserved residue(s) required for the propagation of feature annotation.</text>
</comment>
<evidence type="ECO:0000256" key="1">
    <source>
        <dbReference type="ARBA" id="ARBA00004105"/>
    </source>
</evidence>
<keyword evidence="8 25" id="KW-0812">Transmembrane</keyword>
<evidence type="ECO:0000256" key="20">
    <source>
        <dbReference type="ARBA" id="ARBA00031179"/>
    </source>
</evidence>
<proteinExistence type="predicted"/>
<keyword evidence="13 25" id="KW-0472">Membrane</keyword>
<feature type="domain" description="Link" evidence="27">
    <location>
        <begin position="33"/>
        <end position="123"/>
    </location>
</feature>
<evidence type="ECO:0000256" key="10">
    <source>
        <dbReference type="ARBA" id="ARBA00022889"/>
    </source>
</evidence>
<dbReference type="GO" id="GO:0070374">
    <property type="term" value="P:positive regulation of ERK1 and ERK2 cascade"/>
    <property type="evidence" value="ECO:0007669"/>
    <property type="project" value="TreeGrafter"/>
</dbReference>
<dbReference type="PRINTS" id="PR01265">
    <property type="entry name" value="LINKMODULE"/>
</dbReference>
<dbReference type="InterPro" id="IPR016186">
    <property type="entry name" value="C-type_lectin-like/link_sf"/>
</dbReference>
<dbReference type="GeneID" id="113051338"/>
<keyword evidence="7" id="KW-0597">Phosphoprotein</keyword>
<keyword evidence="15" id="KW-0675">Receptor</keyword>
<dbReference type="SMART" id="SM00445">
    <property type="entry name" value="LINK"/>
    <property type="match status" value="1"/>
</dbReference>
<evidence type="ECO:0000256" key="18">
    <source>
        <dbReference type="ARBA" id="ARBA00029917"/>
    </source>
</evidence>
<dbReference type="GO" id="GO:0016323">
    <property type="term" value="C:basolateral plasma membrane"/>
    <property type="evidence" value="ECO:0007669"/>
    <property type="project" value="TreeGrafter"/>
</dbReference>
<comment type="subcellular location">
    <subcellularLocation>
        <location evidence="2">Cell membrane</location>
        <topology evidence="2">Single-pass type I membrane protein</topology>
    </subcellularLocation>
    <subcellularLocation>
        <location evidence="1">Cell projection</location>
        <location evidence="1">Microvillus</location>
    </subcellularLocation>
    <subcellularLocation>
        <location evidence="3">Secreted</location>
    </subcellularLocation>
</comment>
<evidence type="ECO:0000256" key="16">
    <source>
        <dbReference type="ARBA" id="ARBA00023180"/>
    </source>
</evidence>
<evidence type="ECO:0000313" key="29">
    <source>
        <dbReference type="RefSeq" id="XP_026070774.1"/>
    </source>
</evidence>
<dbReference type="KEGG" id="caua:113051338"/>
<evidence type="ECO:0000256" key="15">
    <source>
        <dbReference type="ARBA" id="ARBA00023170"/>
    </source>
</evidence>
<evidence type="ECO:0000256" key="11">
    <source>
        <dbReference type="ARBA" id="ARBA00022974"/>
    </source>
</evidence>
<dbReference type="GO" id="GO:0007155">
    <property type="term" value="P:cell adhesion"/>
    <property type="evidence" value="ECO:0007669"/>
    <property type="project" value="UniProtKB-KW"/>
</dbReference>
<dbReference type="PROSITE" id="PS50963">
    <property type="entry name" value="LINK_2"/>
    <property type="match status" value="1"/>
</dbReference>
<gene>
    <name evidence="29" type="primary">LOC113051338</name>
</gene>
<evidence type="ECO:0000256" key="19">
    <source>
        <dbReference type="ARBA" id="ARBA00029928"/>
    </source>
</evidence>
<accession>A0A6P6KEM4</accession>